<evidence type="ECO:0000313" key="1">
    <source>
        <dbReference type="EnsemblPlants" id="Bo8g010730.1"/>
    </source>
</evidence>
<name>A0A0D3DJC2_BRAOL</name>
<proteinExistence type="predicted"/>
<protein>
    <submittedName>
        <fullName evidence="1">Uncharacterized protein</fullName>
    </submittedName>
</protein>
<dbReference type="Proteomes" id="UP000032141">
    <property type="component" value="Chromosome C8"/>
</dbReference>
<dbReference type="Gramene" id="Bo8g010730.1">
    <property type="protein sequence ID" value="Bo8g010730.1"/>
    <property type="gene ID" value="Bo8g010730"/>
</dbReference>
<organism evidence="1 2">
    <name type="scientific">Brassica oleracea var. oleracea</name>
    <dbReference type="NCBI Taxonomy" id="109376"/>
    <lineage>
        <taxon>Eukaryota</taxon>
        <taxon>Viridiplantae</taxon>
        <taxon>Streptophyta</taxon>
        <taxon>Embryophyta</taxon>
        <taxon>Tracheophyta</taxon>
        <taxon>Spermatophyta</taxon>
        <taxon>Magnoliopsida</taxon>
        <taxon>eudicotyledons</taxon>
        <taxon>Gunneridae</taxon>
        <taxon>Pentapetalae</taxon>
        <taxon>rosids</taxon>
        <taxon>malvids</taxon>
        <taxon>Brassicales</taxon>
        <taxon>Brassicaceae</taxon>
        <taxon>Brassiceae</taxon>
        <taxon>Brassica</taxon>
    </lineage>
</organism>
<keyword evidence="2" id="KW-1185">Reference proteome</keyword>
<dbReference type="AlphaFoldDB" id="A0A0D3DJC2"/>
<reference evidence="1 2" key="1">
    <citation type="journal article" date="2014" name="Genome Biol.">
        <title>Transcriptome and methylome profiling reveals relics of genome dominance in the mesopolyploid Brassica oleracea.</title>
        <authorList>
            <person name="Parkin I.A."/>
            <person name="Koh C."/>
            <person name="Tang H."/>
            <person name="Robinson S.J."/>
            <person name="Kagale S."/>
            <person name="Clarke W.E."/>
            <person name="Town C.D."/>
            <person name="Nixon J."/>
            <person name="Krishnakumar V."/>
            <person name="Bidwell S.L."/>
            <person name="Denoeud F."/>
            <person name="Belcram H."/>
            <person name="Links M.G."/>
            <person name="Just J."/>
            <person name="Clarke C."/>
            <person name="Bender T."/>
            <person name="Huebert T."/>
            <person name="Mason A.S."/>
            <person name="Pires J.C."/>
            <person name="Barker G."/>
            <person name="Moore J."/>
            <person name="Walley P.G."/>
            <person name="Manoli S."/>
            <person name="Batley J."/>
            <person name="Edwards D."/>
            <person name="Nelson M.N."/>
            <person name="Wang X."/>
            <person name="Paterson A.H."/>
            <person name="King G."/>
            <person name="Bancroft I."/>
            <person name="Chalhoub B."/>
            <person name="Sharpe A.G."/>
        </authorList>
    </citation>
    <scope>NUCLEOTIDE SEQUENCE</scope>
    <source>
        <strain evidence="1 2">cv. TO1000</strain>
    </source>
</reference>
<dbReference type="EnsemblPlants" id="Bo8g010730.1">
    <property type="protein sequence ID" value="Bo8g010730.1"/>
    <property type="gene ID" value="Bo8g010730"/>
</dbReference>
<accession>A0A0D3DJC2</accession>
<evidence type="ECO:0000313" key="2">
    <source>
        <dbReference type="Proteomes" id="UP000032141"/>
    </source>
</evidence>
<reference evidence="1" key="2">
    <citation type="submission" date="2015-03" db="UniProtKB">
        <authorList>
            <consortium name="EnsemblPlants"/>
        </authorList>
    </citation>
    <scope>IDENTIFICATION</scope>
</reference>
<dbReference type="HOGENOM" id="CLU_1117063_0_0_1"/>
<sequence>MFEEFCGVQRRLHWLPMFEEFCGVQRRLHWLPMFEEFCGVQRRLHWLPMFEEFCGVQRRLHWLPMFEEFCGVQRRLHWLPMFEEFCGVQRRLHWLPCLWRFAGHPIPHWAIPLSLTPPYFPLSVTGVTVLFMGRLQSISFHSWHSHFLVRHKPMRIFPSGENQSINTPPLGVGGHRNVQLPERTLRGRQPCDDAPVGEPVAAPSDGCVIWAPLCDTICAVLGSGVWDSAAELERVAAGVGCVASGDSDR</sequence>